<accession>A0A1M5CT22</accession>
<dbReference type="GO" id="GO:0051604">
    <property type="term" value="P:protein maturation"/>
    <property type="evidence" value="ECO:0007669"/>
    <property type="project" value="TreeGrafter"/>
</dbReference>
<name>A0A1M5CT22_9FIRM</name>
<dbReference type="GO" id="GO:0008270">
    <property type="term" value="F:zinc ion binding"/>
    <property type="evidence" value="ECO:0007669"/>
    <property type="project" value="UniProtKB-KW"/>
</dbReference>
<feature type="active site" evidence="11">
    <location>
        <position position="48"/>
    </location>
</feature>
<evidence type="ECO:0000313" key="15">
    <source>
        <dbReference type="Proteomes" id="UP000184148"/>
    </source>
</evidence>
<evidence type="ECO:0000256" key="4">
    <source>
        <dbReference type="ARBA" id="ARBA00022598"/>
    </source>
</evidence>
<dbReference type="Gene3D" id="3.30.110.120">
    <property type="match status" value="1"/>
</dbReference>
<proteinExistence type="inferred from homology"/>
<dbReference type="InterPro" id="IPR001792">
    <property type="entry name" value="Acylphosphatase-like_dom"/>
</dbReference>
<evidence type="ECO:0000256" key="10">
    <source>
        <dbReference type="PIRNR" id="PIRNR006256"/>
    </source>
</evidence>
<dbReference type="NCBIfam" id="TIGR00143">
    <property type="entry name" value="hypF"/>
    <property type="match status" value="1"/>
</dbReference>
<dbReference type="PANTHER" id="PTHR42959:SF1">
    <property type="entry name" value="CARBAMOYLTRANSFERASE HYPF"/>
    <property type="match status" value="1"/>
</dbReference>
<dbReference type="InterPro" id="IPR011125">
    <property type="entry name" value="Znf_HypF"/>
</dbReference>
<dbReference type="InterPro" id="IPR041440">
    <property type="entry name" value="HypF_C"/>
</dbReference>
<dbReference type="FunFam" id="3.30.420.40:FF:000124">
    <property type="entry name" value="Carbamoyltransferase HypF"/>
    <property type="match status" value="1"/>
</dbReference>
<dbReference type="Pfam" id="PF01300">
    <property type="entry name" value="Sua5_yciO_yrdC"/>
    <property type="match status" value="1"/>
</dbReference>
<keyword evidence="11" id="KW-0378">Hydrolase</keyword>
<evidence type="ECO:0000256" key="8">
    <source>
        <dbReference type="ARBA" id="ARBA00047645"/>
    </source>
</evidence>
<feature type="domain" description="YrdC-like" evidence="13">
    <location>
        <begin position="206"/>
        <end position="393"/>
    </location>
</feature>
<dbReference type="AlphaFoldDB" id="A0A1M5CT22"/>
<dbReference type="GO" id="GO:0003998">
    <property type="term" value="F:acylphosphatase activity"/>
    <property type="evidence" value="ECO:0007669"/>
    <property type="project" value="UniProtKB-EC"/>
</dbReference>
<gene>
    <name evidence="14" type="ORF">SAMN02745133_03020</name>
</gene>
<keyword evidence="5" id="KW-0479">Metal-binding</keyword>
<dbReference type="PROSITE" id="PS51163">
    <property type="entry name" value="YRDC"/>
    <property type="match status" value="1"/>
</dbReference>
<dbReference type="PROSITE" id="PS00150">
    <property type="entry name" value="ACYLPHOSPHATASE_1"/>
    <property type="match status" value="1"/>
</dbReference>
<comment type="similarity">
    <text evidence="3 10">Belongs to the carbamoyltransferase HypF family.</text>
</comment>
<evidence type="ECO:0000256" key="3">
    <source>
        <dbReference type="ARBA" id="ARBA00008097"/>
    </source>
</evidence>
<dbReference type="Pfam" id="PF22521">
    <property type="entry name" value="HypF_C_2"/>
    <property type="match status" value="1"/>
</dbReference>
<dbReference type="EC" id="6.2.-.-" evidence="10"/>
<dbReference type="Pfam" id="PF07503">
    <property type="entry name" value="zf-HYPF"/>
    <property type="match status" value="2"/>
</dbReference>
<dbReference type="GO" id="GO:0016874">
    <property type="term" value="F:ligase activity"/>
    <property type="evidence" value="ECO:0007669"/>
    <property type="project" value="UniProtKB-UniRule"/>
</dbReference>
<dbReference type="Pfam" id="PF17788">
    <property type="entry name" value="HypF_C"/>
    <property type="match status" value="1"/>
</dbReference>
<dbReference type="Gene3D" id="3.30.420.40">
    <property type="match status" value="1"/>
</dbReference>
<comment type="similarity">
    <text evidence="2">Belongs to the acylphosphatase family.</text>
</comment>
<dbReference type="InterPro" id="IPR004421">
    <property type="entry name" value="Carbamoyltransferase_HypF"/>
</dbReference>
<evidence type="ECO:0000256" key="9">
    <source>
        <dbReference type="ARBA" id="ARBA00048220"/>
    </source>
</evidence>
<dbReference type="GO" id="GO:0016743">
    <property type="term" value="F:carboxyl- or carbamoyltransferase activity"/>
    <property type="evidence" value="ECO:0007669"/>
    <property type="project" value="UniProtKB-UniRule"/>
</dbReference>
<dbReference type="GO" id="GO:0003725">
    <property type="term" value="F:double-stranded RNA binding"/>
    <property type="evidence" value="ECO:0007669"/>
    <property type="project" value="InterPro"/>
</dbReference>
<dbReference type="PROSITE" id="PS51160">
    <property type="entry name" value="ACYLPHOSPHATASE_3"/>
    <property type="match status" value="1"/>
</dbReference>
<comment type="catalytic activity">
    <reaction evidence="9">
        <text>C-terminal L-cysteinyl-[HypE protein] + carbamoyl phosphate + ATP + H2O = C-terminal S-carboxamide-L-cysteinyl-[HypE protein] + AMP + phosphate + diphosphate + H(+)</text>
        <dbReference type="Rhea" id="RHEA:55636"/>
        <dbReference type="Rhea" id="RHEA-COMP:14247"/>
        <dbReference type="Rhea" id="RHEA-COMP:14392"/>
        <dbReference type="ChEBI" id="CHEBI:15377"/>
        <dbReference type="ChEBI" id="CHEBI:15378"/>
        <dbReference type="ChEBI" id="CHEBI:30616"/>
        <dbReference type="ChEBI" id="CHEBI:33019"/>
        <dbReference type="ChEBI" id="CHEBI:43474"/>
        <dbReference type="ChEBI" id="CHEBI:58228"/>
        <dbReference type="ChEBI" id="CHEBI:76913"/>
        <dbReference type="ChEBI" id="CHEBI:139126"/>
        <dbReference type="ChEBI" id="CHEBI:456215"/>
    </reaction>
</comment>
<dbReference type="InterPro" id="IPR017968">
    <property type="entry name" value="Acylphosphatase_CS"/>
</dbReference>
<dbReference type="EMBL" id="FQUY01000036">
    <property type="protein sequence ID" value="SHF57891.1"/>
    <property type="molecule type" value="Genomic_DNA"/>
</dbReference>
<evidence type="ECO:0000256" key="6">
    <source>
        <dbReference type="ARBA" id="ARBA00022771"/>
    </source>
</evidence>
<evidence type="ECO:0000256" key="5">
    <source>
        <dbReference type="ARBA" id="ARBA00022723"/>
    </source>
</evidence>
<comment type="pathway">
    <text evidence="1">Protein modification; [NiFe] hydrogenase maturation.</text>
</comment>
<dbReference type="InterPro" id="IPR036046">
    <property type="entry name" value="Acylphosphatase-like_dom_sf"/>
</dbReference>
<dbReference type="PANTHER" id="PTHR42959">
    <property type="entry name" value="CARBAMOYLTRANSFERASE"/>
    <property type="match status" value="1"/>
</dbReference>
<keyword evidence="4" id="KW-0436">Ligase</keyword>
<dbReference type="SUPFAM" id="SSF54975">
    <property type="entry name" value="Acylphosphatase/BLUF domain-like"/>
    <property type="match status" value="1"/>
</dbReference>
<organism evidence="14 15">
    <name type="scientific">Desulforamulus putei DSM 12395</name>
    <dbReference type="NCBI Taxonomy" id="1121429"/>
    <lineage>
        <taxon>Bacteria</taxon>
        <taxon>Bacillati</taxon>
        <taxon>Bacillota</taxon>
        <taxon>Clostridia</taxon>
        <taxon>Eubacteriales</taxon>
        <taxon>Peptococcaceae</taxon>
        <taxon>Desulforamulus</taxon>
    </lineage>
</organism>
<comment type="catalytic activity">
    <reaction evidence="8 11">
        <text>an acyl phosphate + H2O = a carboxylate + phosphate + H(+)</text>
        <dbReference type="Rhea" id="RHEA:14965"/>
        <dbReference type="ChEBI" id="CHEBI:15377"/>
        <dbReference type="ChEBI" id="CHEBI:15378"/>
        <dbReference type="ChEBI" id="CHEBI:29067"/>
        <dbReference type="ChEBI" id="CHEBI:43474"/>
        <dbReference type="ChEBI" id="CHEBI:59918"/>
        <dbReference type="EC" id="3.6.1.7"/>
    </reaction>
</comment>
<dbReference type="InterPro" id="IPR051060">
    <property type="entry name" value="Carbamoyltrans_HypF-like"/>
</dbReference>
<evidence type="ECO:0000313" key="14">
    <source>
        <dbReference type="EMBL" id="SHF57891.1"/>
    </source>
</evidence>
<dbReference type="UniPathway" id="UPA00335"/>
<dbReference type="SUPFAM" id="SSF55821">
    <property type="entry name" value="YrdC/RibB"/>
    <property type="match status" value="1"/>
</dbReference>
<dbReference type="STRING" id="1121429.SAMN02745133_03020"/>
<dbReference type="PIRSF" id="PIRSF006256">
    <property type="entry name" value="CMPcnvr_hdrg_mat"/>
    <property type="match status" value="1"/>
</dbReference>
<evidence type="ECO:0000256" key="11">
    <source>
        <dbReference type="PROSITE-ProRule" id="PRU00520"/>
    </source>
</evidence>
<dbReference type="Gene3D" id="3.90.870.50">
    <property type="match status" value="1"/>
</dbReference>
<evidence type="ECO:0000259" key="12">
    <source>
        <dbReference type="PROSITE" id="PS51160"/>
    </source>
</evidence>
<sequence length="778" mass="86445">MVPMAKGRVGKEATAKEIKVYGIVQGVGFRPYVYNLSQKYQLKGWVLNNSQGVTIHWEGQEEKISQALMELLSSPPPLAKITGYDSLPVPFQGYTGFFIQKSCVQDDKRVLISPDVGTCSDCLAELQDPSDRRFSYPFINCTNCGPRFTIIRDIPYDRHLTTMKGFTMCPQCRQEYDDPSNRRFHAQPNACPACGPKIEVRDSRGKSCNKDFRELFKEGAIVAIKGLGGFHLACNALDGNAVSQLRKGKFRDAKPFALMAYNLKTVRKYCHLSAEEEEHLVSPARPIVILKQREETRGELPPEINPHLDTLGVMLPYTPLHWLLFSPEIPLLVMTSANLSGDPLITKNEEAAEKLKGIADYFIFHNREIENPCDDSVGMVVGNTWQPVRRARGYVPLPVQLQRRELTPLLACGGNLKNTFALAKGDRVFLSQHLGDLDNYLNFEIYKKTISKMISLLGIKPELLVHDLHPGYQTTRYARELASQWELPAIGVQHHHSHMVSCMAENGLAERVMAVICDGTGYGTDGTIWGFEFLCGDYSSFKRMGHLAKVPLPGGEASIKRPLRMAYSFLLSTLGETGRVYASKWLSGLSPCEVDVLEVQLKKGINSVATSSCGRLFDAAAALMGICREAKYEGQGPMVMEARARMAGHEEGFYTILLKDKEDLTFELDTAPLWEELISDLSSGLDTVRMAYKFHMGVARAIRDGVLHMSRSTGLKKVVISGGVFQNRLLTELIMELLAEEGIAVYRHKEIPPNDGGISLGQAVAGNEVMKNVRGSTA</sequence>
<evidence type="ECO:0000259" key="13">
    <source>
        <dbReference type="PROSITE" id="PS51163"/>
    </source>
</evidence>
<feature type="active site" evidence="11">
    <location>
        <position position="30"/>
    </location>
</feature>
<keyword evidence="7" id="KW-0862">Zinc</keyword>
<reference evidence="15" key="1">
    <citation type="submission" date="2016-11" db="EMBL/GenBank/DDBJ databases">
        <authorList>
            <person name="Varghese N."/>
            <person name="Submissions S."/>
        </authorList>
    </citation>
    <scope>NUCLEOTIDE SEQUENCE [LARGE SCALE GENOMIC DNA]</scope>
    <source>
        <strain evidence="15">DSM 12395</strain>
    </source>
</reference>
<protein>
    <recommendedName>
        <fullName evidence="10">Carbamoyltransferase</fullName>
        <ecNumber evidence="10">6.2.-.-</ecNumber>
    </recommendedName>
</protein>
<evidence type="ECO:0000256" key="2">
    <source>
        <dbReference type="ARBA" id="ARBA00005614"/>
    </source>
</evidence>
<evidence type="ECO:0000256" key="1">
    <source>
        <dbReference type="ARBA" id="ARBA00004711"/>
    </source>
</evidence>
<dbReference type="Pfam" id="PF00708">
    <property type="entry name" value="Acylphosphatase"/>
    <property type="match status" value="1"/>
</dbReference>
<dbReference type="InterPro" id="IPR006070">
    <property type="entry name" value="Sua5-like_dom"/>
</dbReference>
<dbReference type="InterPro" id="IPR017945">
    <property type="entry name" value="DHBP_synth_RibB-like_a/b_dom"/>
</dbReference>
<keyword evidence="15" id="KW-1185">Reference proteome</keyword>
<evidence type="ECO:0000256" key="7">
    <source>
        <dbReference type="ARBA" id="ARBA00022833"/>
    </source>
</evidence>
<feature type="domain" description="Acylphosphatase-like" evidence="12">
    <location>
        <begin position="15"/>
        <end position="102"/>
    </location>
</feature>
<keyword evidence="6" id="KW-0863">Zinc-finger</keyword>
<dbReference type="Proteomes" id="UP000184148">
    <property type="component" value="Unassembled WGS sequence"/>
</dbReference>
<dbReference type="Gene3D" id="3.30.420.360">
    <property type="match status" value="1"/>
</dbReference>
<dbReference type="InterPro" id="IPR055128">
    <property type="entry name" value="HypF_C_2"/>
</dbReference>